<keyword evidence="4" id="KW-1185">Reference proteome</keyword>
<evidence type="ECO:0000256" key="1">
    <source>
        <dbReference type="SAM" id="MobiDB-lite"/>
    </source>
</evidence>
<feature type="compositionally biased region" description="Polar residues" evidence="1">
    <location>
        <begin position="321"/>
        <end position="331"/>
    </location>
</feature>
<evidence type="ECO:0000259" key="2">
    <source>
        <dbReference type="PROSITE" id="PS51980"/>
    </source>
</evidence>
<feature type="compositionally biased region" description="Polar residues" evidence="1">
    <location>
        <begin position="675"/>
        <end position="689"/>
    </location>
</feature>
<dbReference type="EMBL" id="JAVIJP010000032">
    <property type="protein sequence ID" value="KAL3632906.1"/>
    <property type="molecule type" value="Genomic_DNA"/>
</dbReference>
<dbReference type="SUPFAM" id="SSF144292">
    <property type="entry name" value="occludin/ELL-like"/>
    <property type="match status" value="1"/>
</dbReference>
<dbReference type="PANTHER" id="PTHR38372:SF2">
    <property type="entry name" value="DENTIN SIALOPHOSPHOPROTEIN-LIKE PROTEIN"/>
    <property type="match status" value="1"/>
</dbReference>
<feature type="compositionally biased region" description="Basic and acidic residues" evidence="1">
    <location>
        <begin position="839"/>
        <end position="855"/>
    </location>
</feature>
<name>A0ABD3CVP2_9LAMI</name>
<feature type="compositionally biased region" description="Basic and acidic residues" evidence="1">
    <location>
        <begin position="879"/>
        <end position="892"/>
    </location>
</feature>
<reference evidence="4" key="1">
    <citation type="journal article" date="2024" name="IScience">
        <title>Strigolactones Initiate the Formation of Haustorium-like Structures in Castilleja.</title>
        <authorList>
            <person name="Buerger M."/>
            <person name="Peterson D."/>
            <person name="Chory J."/>
        </authorList>
    </citation>
    <scope>NUCLEOTIDE SEQUENCE [LARGE SCALE GENOMIC DNA]</scope>
</reference>
<feature type="domain" description="OCEL" evidence="2">
    <location>
        <begin position="1034"/>
        <end position="1142"/>
    </location>
</feature>
<dbReference type="AlphaFoldDB" id="A0ABD3CVP2"/>
<feature type="compositionally biased region" description="Basic and acidic residues" evidence="1">
    <location>
        <begin position="595"/>
        <end position="615"/>
    </location>
</feature>
<organism evidence="3 4">
    <name type="scientific">Castilleja foliolosa</name>
    <dbReference type="NCBI Taxonomy" id="1961234"/>
    <lineage>
        <taxon>Eukaryota</taxon>
        <taxon>Viridiplantae</taxon>
        <taxon>Streptophyta</taxon>
        <taxon>Embryophyta</taxon>
        <taxon>Tracheophyta</taxon>
        <taxon>Spermatophyta</taxon>
        <taxon>Magnoliopsida</taxon>
        <taxon>eudicotyledons</taxon>
        <taxon>Gunneridae</taxon>
        <taxon>Pentapetalae</taxon>
        <taxon>asterids</taxon>
        <taxon>lamiids</taxon>
        <taxon>Lamiales</taxon>
        <taxon>Orobanchaceae</taxon>
        <taxon>Pedicularideae</taxon>
        <taxon>Castillejinae</taxon>
        <taxon>Castilleja</taxon>
    </lineage>
</organism>
<proteinExistence type="predicted"/>
<dbReference type="Gene3D" id="6.10.140.340">
    <property type="match status" value="1"/>
</dbReference>
<dbReference type="PANTHER" id="PTHR38372">
    <property type="entry name" value="DENTIN SIALOPHOSPHOPROTEIN-LIKE PROTEIN"/>
    <property type="match status" value="1"/>
</dbReference>
<dbReference type="PROSITE" id="PS51980">
    <property type="entry name" value="OCEL"/>
    <property type="match status" value="1"/>
</dbReference>
<feature type="compositionally biased region" description="Polar residues" evidence="1">
    <location>
        <begin position="907"/>
        <end position="921"/>
    </location>
</feature>
<sequence>MFGGSGKMGRGGGTGTGKRNIHTPPINRTGRPTGGGPRGRGGVPSAAISPPSTSSMQVEESFSLVRENPLSFGMAIKLAPDLVEEIKRAETQGIGVRIKFDVNANNPNGNVIQVGDKIFKFTWSSEPGDLCDVYEERQSGEDGNGLLVESGGTWRKLNVERELDESTKNHVKKLSEEAELKHRSRKSIVLDHQNTSMKTQVKAIAASESNPWRNFNKRNEPPSKKLKLDPPSEWNGSCANHSLNANLRTTHFIAGMAIFIAGMGGPPKHPYNKSGFSTTTLPKGKISSGSPLSFQPDQCAAVSPFGSGNRVKGYGDVTDAAPSQTPNNIASSDKEMHSRLPHRTIRDKPKHIKNKEAKPADLRSLVTSLLQEHHPKGMSLKALEKAIGEVMPNSARQIDPILKQVAVFQAPGRYFLKSAVEKESLKKLPYQSGSSLETNRHQSPSPQKFTQTPAQDPSFPRRAAPNAEEEQGELNSTPLHTTEITEKIDILGNSPQQRSDKKVPDNSEDLPASSSDTGSDSDSESESHSRSKSRSPVGSSSDSDSDASVSSKQASDEDVDIMSDGDNVSKHKLLDPVQLNNSDDESLDIGTYDEMPDHVADVIEIEKDSPEDDRPNFVFPNESEERAEEFRPYSVDHSQSENVANESFPKVKSKRHHNDKHSNETTHRKKRVKSKNLSEPVSGTLNSLFGDSPEYSSPERPLQGPEKGWDGNIEARVLTEAPPGEKRHGKHDGSDHGAKYPEKTLQTDEGPQVPKNLNVEEHGESGPFSKRRLAKSYSEGAGDKHATTTESLHRKPETSGKVKEAGPHSSSHVGYSPKENNNSSTKDRFPVTNGRGSVLRREYSDLELGEFREPVQEVTPLPKKKQIERRNSFKQMKNKPMDPESKSSDPSRGKHSNNKIPADSGVKLSSPNPEAKTSGNKCTHIEGGFQHNKVSDTSSKSRFADSGAGWAQSSEAHGDISRRMPVNSTEQQHDPVRGVGPNTTKGSKKQKPNVVGDSNGRRINASLTGSNDGGRERKEPLLDENSDLYTKYEKEEPLLKGPIKDASQYKEYVKEYQEKYESYCSLNKILESYRDEFNKLGKDLEASEGMDMKRYYDILKQIRKSFHQCGERHKRQKKIFIVLYEELKNLKQMIREYASSFK</sequence>
<feature type="compositionally biased region" description="Polar residues" evidence="1">
    <location>
        <begin position="636"/>
        <end position="645"/>
    </location>
</feature>
<feature type="compositionally biased region" description="Gly residues" evidence="1">
    <location>
        <begin position="32"/>
        <end position="42"/>
    </location>
</feature>
<feature type="region of interest" description="Disordered" evidence="1">
    <location>
        <begin position="431"/>
        <end position="1026"/>
    </location>
</feature>
<dbReference type="Proteomes" id="UP001632038">
    <property type="component" value="Unassembled WGS sequence"/>
</dbReference>
<feature type="compositionally biased region" description="Low complexity" evidence="1">
    <location>
        <begin position="44"/>
        <end position="55"/>
    </location>
</feature>
<feature type="compositionally biased region" description="Polar residues" evidence="1">
    <location>
        <begin position="431"/>
        <end position="455"/>
    </location>
</feature>
<accession>A0ABD3CVP2</accession>
<feature type="compositionally biased region" description="Gly residues" evidence="1">
    <location>
        <begin position="1"/>
        <end position="16"/>
    </location>
</feature>
<evidence type="ECO:0000313" key="4">
    <source>
        <dbReference type="Proteomes" id="UP001632038"/>
    </source>
</evidence>
<dbReference type="Pfam" id="PF07303">
    <property type="entry name" value="Occludin_ELL"/>
    <property type="match status" value="1"/>
</dbReference>
<feature type="compositionally biased region" description="Low complexity" evidence="1">
    <location>
        <begin position="534"/>
        <end position="553"/>
    </location>
</feature>
<feature type="compositionally biased region" description="Basic and acidic residues" evidence="1">
    <location>
        <begin position="781"/>
        <end position="806"/>
    </location>
</feature>
<comment type="caution">
    <text evidence="3">The sequence shown here is derived from an EMBL/GenBank/DDBJ whole genome shotgun (WGS) entry which is preliminary data.</text>
</comment>
<gene>
    <name evidence="3" type="ORF">CASFOL_025890</name>
</gene>
<evidence type="ECO:0000313" key="3">
    <source>
        <dbReference type="EMBL" id="KAL3632906.1"/>
    </source>
</evidence>
<feature type="region of interest" description="Disordered" evidence="1">
    <location>
        <begin position="317"/>
        <end position="339"/>
    </location>
</feature>
<protein>
    <recommendedName>
        <fullName evidence="2">OCEL domain-containing protein</fullName>
    </recommendedName>
</protein>
<feature type="compositionally biased region" description="Polar residues" evidence="1">
    <location>
        <begin position="808"/>
        <end position="824"/>
    </location>
</feature>
<feature type="compositionally biased region" description="Basic and acidic residues" evidence="1">
    <location>
        <begin position="723"/>
        <end position="746"/>
    </location>
</feature>
<feature type="compositionally biased region" description="Polar residues" evidence="1">
    <location>
        <begin position="473"/>
        <end position="482"/>
    </location>
</feature>
<dbReference type="InterPro" id="IPR010844">
    <property type="entry name" value="Occludin_ELL"/>
</dbReference>
<feature type="region of interest" description="Disordered" evidence="1">
    <location>
        <begin position="1"/>
        <end position="60"/>
    </location>
</feature>